<name>A0A0E9SJP2_ANGAN</name>
<reference evidence="1" key="2">
    <citation type="journal article" date="2015" name="Fish Shellfish Immunol.">
        <title>Early steps in the European eel (Anguilla anguilla)-Vibrio vulnificus interaction in the gills: Role of the RtxA13 toxin.</title>
        <authorList>
            <person name="Callol A."/>
            <person name="Pajuelo D."/>
            <person name="Ebbesson L."/>
            <person name="Teles M."/>
            <person name="MacKenzie S."/>
            <person name="Amaro C."/>
        </authorList>
    </citation>
    <scope>NUCLEOTIDE SEQUENCE</scope>
</reference>
<organism evidence="1">
    <name type="scientific">Anguilla anguilla</name>
    <name type="common">European freshwater eel</name>
    <name type="synonym">Muraena anguilla</name>
    <dbReference type="NCBI Taxonomy" id="7936"/>
    <lineage>
        <taxon>Eukaryota</taxon>
        <taxon>Metazoa</taxon>
        <taxon>Chordata</taxon>
        <taxon>Craniata</taxon>
        <taxon>Vertebrata</taxon>
        <taxon>Euteleostomi</taxon>
        <taxon>Actinopterygii</taxon>
        <taxon>Neopterygii</taxon>
        <taxon>Teleostei</taxon>
        <taxon>Anguilliformes</taxon>
        <taxon>Anguillidae</taxon>
        <taxon>Anguilla</taxon>
    </lineage>
</organism>
<accession>A0A0E9SJP2</accession>
<evidence type="ECO:0000313" key="1">
    <source>
        <dbReference type="EMBL" id="JAH41526.1"/>
    </source>
</evidence>
<dbReference type="AlphaFoldDB" id="A0A0E9SJP2"/>
<dbReference type="EMBL" id="GBXM01067051">
    <property type="protein sequence ID" value="JAH41526.1"/>
    <property type="molecule type" value="Transcribed_RNA"/>
</dbReference>
<protein>
    <submittedName>
        <fullName evidence="1">Uncharacterized protein</fullName>
    </submittedName>
</protein>
<reference evidence="1" key="1">
    <citation type="submission" date="2014-11" db="EMBL/GenBank/DDBJ databases">
        <authorList>
            <person name="Amaro Gonzalez C."/>
        </authorList>
    </citation>
    <scope>NUCLEOTIDE SEQUENCE</scope>
</reference>
<sequence>MKSLLMTQILCSTTFNYAVCLRPKILLVLRCYFLPANAHNKELV</sequence>
<proteinExistence type="predicted"/>